<dbReference type="InterPro" id="IPR051400">
    <property type="entry name" value="HAD-like_hydrolase"/>
</dbReference>
<dbReference type="Pfam" id="PF00702">
    <property type="entry name" value="Hydrolase"/>
    <property type="match status" value="1"/>
</dbReference>
<evidence type="ECO:0000256" key="1">
    <source>
        <dbReference type="ARBA" id="ARBA00001946"/>
    </source>
</evidence>
<reference evidence="6" key="1">
    <citation type="submission" date="2019-05" db="EMBL/GenBank/DDBJ databases">
        <authorList>
            <person name="Piombo E."/>
        </authorList>
    </citation>
    <scope>NUCLEOTIDE SEQUENCE</scope>
    <source>
        <strain evidence="6">C2S</strain>
    </source>
</reference>
<accession>A0A9Q9RE44</accession>
<dbReference type="PANTHER" id="PTHR46470:SF2">
    <property type="entry name" value="GLYCERALDEHYDE 3-PHOSPHATE PHOSPHATASE"/>
    <property type="match status" value="1"/>
</dbReference>
<dbReference type="EMBL" id="CABFJX010000079">
    <property type="protein sequence ID" value="VTT62213.1"/>
    <property type="molecule type" value="Genomic_DNA"/>
</dbReference>
<dbReference type="SFLD" id="SFLDS00003">
    <property type="entry name" value="Haloacid_Dehalogenase"/>
    <property type="match status" value="1"/>
</dbReference>
<organism evidence="6 7">
    <name type="scientific">Fusarium fujikuroi</name>
    <name type="common">Bakanae and foot rot disease fungus</name>
    <name type="synonym">Gibberella fujikuroi</name>
    <dbReference type="NCBI Taxonomy" id="5127"/>
    <lineage>
        <taxon>Eukaryota</taxon>
        <taxon>Fungi</taxon>
        <taxon>Dikarya</taxon>
        <taxon>Ascomycota</taxon>
        <taxon>Pezizomycotina</taxon>
        <taxon>Sordariomycetes</taxon>
        <taxon>Hypocreomycetidae</taxon>
        <taxon>Hypocreales</taxon>
        <taxon>Nectriaceae</taxon>
        <taxon>Fusarium</taxon>
        <taxon>Fusarium fujikuroi species complex</taxon>
    </lineage>
</organism>
<dbReference type="SFLD" id="SFLDG01129">
    <property type="entry name" value="C1.5:_HAD__Beta-PGM__Phosphata"/>
    <property type="match status" value="1"/>
</dbReference>
<dbReference type="InterPro" id="IPR042171">
    <property type="entry name" value="Acyl-CoA_hotdog"/>
</dbReference>
<evidence type="ECO:0000313" key="6">
    <source>
        <dbReference type="EMBL" id="VTT62213.1"/>
    </source>
</evidence>
<dbReference type="InterPro" id="IPR036412">
    <property type="entry name" value="HAD-like_sf"/>
</dbReference>
<evidence type="ECO:0000259" key="5">
    <source>
        <dbReference type="Pfam" id="PF20789"/>
    </source>
</evidence>
<dbReference type="Pfam" id="PF20789">
    <property type="entry name" value="4HBT_3C"/>
    <property type="match status" value="1"/>
</dbReference>
<evidence type="ECO:0000256" key="2">
    <source>
        <dbReference type="ARBA" id="ARBA00022723"/>
    </source>
</evidence>
<name>A0A9Q9RE44_FUSFU</name>
<dbReference type="SUPFAM" id="SSF54637">
    <property type="entry name" value="Thioesterase/thiol ester dehydrase-isomerase"/>
    <property type="match status" value="1"/>
</dbReference>
<keyword evidence="4" id="KW-0460">Magnesium</keyword>
<dbReference type="NCBIfam" id="TIGR01549">
    <property type="entry name" value="HAD-SF-IA-v1"/>
    <property type="match status" value="1"/>
</dbReference>
<evidence type="ECO:0000256" key="4">
    <source>
        <dbReference type="ARBA" id="ARBA00022842"/>
    </source>
</evidence>
<feature type="domain" description="Acyl-CoA thioesterase-like C-terminal" evidence="5">
    <location>
        <begin position="108"/>
        <end position="246"/>
    </location>
</feature>
<dbReference type="Gene3D" id="2.40.160.210">
    <property type="entry name" value="Acyl-CoA thioesterase, double hotdog domain"/>
    <property type="match status" value="1"/>
</dbReference>
<dbReference type="PRINTS" id="PR00413">
    <property type="entry name" value="HADHALOGNASE"/>
</dbReference>
<keyword evidence="2" id="KW-0479">Metal-binding</keyword>
<dbReference type="Proteomes" id="UP000760494">
    <property type="component" value="Unassembled WGS sequence"/>
</dbReference>
<dbReference type="InterPro" id="IPR029069">
    <property type="entry name" value="HotDog_dom_sf"/>
</dbReference>
<evidence type="ECO:0000256" key="3">
    <source>
        <dbReference type="ARBA" id="ARBA00022801"/>
    </source>
</evidence>
<dbReference type="AlphaFoldDB" id="A0A9Q9RE44"/>
<comment type="cofactor">
    <cofactor evidence="1">
        <name>Mg(2+)</name>
        <dbReference type="ChEBI" id="CHEBI:18420"/>
    </cofactor>
</comment>
<dbReference type="Gene3D" id="1.10.150.520">
    <property type="match status" value="1"/>
</dbReference>
<dbReference type="InterPro" id="IPR006439">
    <property type="entry name" value="HAD-SF_hydro_IA"/>
</dbReference>
<gene>
    <name evidence="6" type="ORF">C2S_4740</name>
</gene>
<dbReference type="InterPro" id="IPR049450">
    <property type="entry name" value="ACOT8-like_C"/>
</dbReference>
<dbReference type="InterPro" id="IPR023214">
    <property type="entry name" value="HAD_sf"/>
</dbReference>
<sequence>MVAHLDATRPPGLSKVEGLFQLERIERDVLKTTSGLWHPPGGRGLYGGTVHATQEGKCIHLAVVSFARTPSKKPQHIHHASGMAAVGKPPAEERHMCQKQGIDAIAPDMLAVSFGDDSTPPQDRVLRCWIRAREDILHADDITVHQAVLVFLSDWLAIATAPYAHGYFRFPESIAESVKSSILVGTEIGMLSTLNHSICFHSSSSIRADEWMLVEVNCPWAGDERCLAIAKVFTKDGALLASYTQEPTRTMVFFDLDNTLFNHQQSIYYAMSAVRILLPLPREIPLDVLVDKYNEALDLVYNQYLRNEIAHEDQDSVKVKLFFKSLHLEEPDSKCIARFRSVYKRTYRGKRKAMPGSIETLRSLRKNGYRTAIITNGPTEIQIEKAKAIGVFDLVDCVITSQEAGHPKPDVRIFQYALEKLDVKPDDAHMVGDSVEADIKGALDAQISPILYSPGSNSSLKLLFGKEIPVIRQFDQLPMVLEPPLDSGLD</sequence>
<dbReference type="GO" id="GO:0044281">
    <property type="term" value="P:small molecule metabolic process"/>
    <property type="evidence" value="ECO:0007669"/>
    <property type="project" value="UniProtKB-ARBA"/>
</dbReference>
<dbReference type="SUPFAM" id="SSF56784">
    <property type="entry name" value="HAD-like"/>
    <property type="match status" value="1"/>
</dbReference>
<comment type="caution">
    <text evidence="6">The sequence shown here is derived from an EMBL/GenBank/DDBJ whole genome shotgun (WGS) entry which is preliminary data.</text>
</comment>
<dbReference type="CDD" id="cd03444">
    <property type="entry name" value="Thioesterase_II_repeat1"/>
    <property type="match status" value="1"/>
</dbReference>
<protein>
    <recommendedName>
        <fullName evidence="5">Acyl-CoA thioesterase-like C-terminal domain-containing protein</fullName>
    </recommendedName>
</protein>
<keyword evidence="3" id="KW-0378">Hydrolase</keyword>
<proteinExistence type="predicted"/>
<dbReference type="GO" id="GO:0016791">
    <property type="term" value="F:phosphatase activity"/>
    <property type="evidence" value="ECO:0007669"/>
    <property type="project" value="UniProtKB-ARBA"/>
</dbReference>
<dbReference type="PANTHER" id="PTHR46470">
    <property type="entry name" value="N-ACYLNEURAMINATE-9-PHOSPHATASE"/>
    <property type="match status" value="1"/>
</dbReference>
<dbReference type="GO" id="GO:0046872">
    <property type="term" value="F:metal ion binding"/>
    <property type="evidence" value="ECO:0007669"/>
    <property type="project" value="UniProtKB-KW"/>
</dbReference>
<evidence type="ECO:0000313" key="7">
    <source>
        <dbReference type="Proteomes" id="UP000760494"/>
    </source>
</evidence>
<dbReference type="NCBIfam" id="TIGR01509">
    <property type="entry name" value="HAD-SF-IA-v3"/>
    <property type="match status" value="1"/>
</dbReference>
<dbReference type="Gene3D" id="3.40.50.1000">
    <property type="entry name" value="HAD superfamily/HAD-like"/>
    <property type="match status" value="1"/>
</dbReference>